<dbReference type="GO" id="GO:0000155">
    <property type="term" value="F:phosphorelay sensor kinase activity"/>
    <property type="evidence" value="ECO:0007669"/>
    <property type="project" value="InterPro"/>
</dbReference>
<proteinExistence type="predicted"/>
<dbReference type="SUPFAM" id="SSF55874">
    <property type="entry name" value="ATPase domain of HSP90 chaperone/DNA topoisomerase II/histidine kinase"/>
    <property type="match status" value="1"/>
</dbReference>
<dbReference type="CDD" id="cd00082">
    <property type="entry name" value="HisKA"/>
    <property type="match status" value="1"/>
</dbReference>
<dbReference type="OrthoDB" id="9757990at2"/>
<dbReference type="InterPro" id="IPR036890">
    <property type="entry name" value="HATPase_C_sf"/>
</dbReference>
<dbReference type="Gene3D" id="1.10.287.130">
    <property type="match status" value="1"/>
</dbReference>
<feature type="transmembrane region" description="Helical" evidence="9">
    <location>
        <begin position="106"/>
        <end position="125"/>
    </location>
</feature>
<sequence>MKSRLPHIIRRVVGADRRLDALEEHQRAMSNQRPFLFAIGFVCILALTISPETFTNTFFLIGLGLVVLSALPGALLSWKKHSSVLYWTIPLLEFGAIAALRTGSEGYLVGLSLVACFPVIWLAWFMPNSWRVHLVNFTATLIIVSLPLFATETPLSLQALATPLVVPVILTVIGVFAANVSRSIDAQQLELLNKDAELRTVAEASRHHAQLLDTIIETVPVGVVVVDAEGNDLMMNSQQRAMHQMGIPDDVPDPREDQLLVFGEDKVTPLAADQRPVRQAINGASFTNQLIWLGDYRRRRALSVSANQIQDHVGNPAGSVTVFSDVTELVEALEVKDEFLQGVSHELRTPLTSILGYIDLVLEEAERFPETEHLCAKLRVAERNADRLLHLVSDLLTTASQPLLKLQTADLADVVRSSVASAFPQAEAAGITIISEPTLPLPGRFDPNCMHQVIDNLLSNAIKYTPSGGSVTAHAWNDSGCLHLKVSDTGRGISSGNQRQIFEKFFRTSDVRDSAIPGVGLGLAIVKQIIDAHHGSIMVDSTPSRGTTFTVSIPASEPRSDSDGQPQSA</sequence>
<evidence type="ECO:0000256" key="9">
    <source>
        <dbReference type="SAM" id="Phobius"/>
    </source>
</evidence>
<dbReference type="PANTHER" id="PTHR43711:SF1">
    <property type="entry name" value="HISTIDINE KINASE 1"/>
    <property type="match status" value="1"/>
</dbReference>
<feature type="transmembrane region" description="Helical" evidence="9">
    <location>
        <begin position="84"/>
        <end position="100"/>
    </location>
</feature>
<evidence type="ECO:0000259" key="10">
    <source>
        <dbReference type="PROSITE" id="PS50109"/>
    </source>
</evidence>
<dbReference type="SUPFAM" id="SSF47384">
    <property type="entry name" value="Homodimeric domain of signal transducing histidine kinase"/>
    <property type="match status" value="1"/>
</dbReference>
<dbReference type="Pfam" id="PF02518">
    <property type="entry name" value="HATPase_c"/>
    <property type="match status" value="1"/>
</dbReference>
<comment type="subcellular location">
    <subcellularLocation>
        <location evidence="2">Cell membrane</location>
    </subcellularLocation>
</comment>
<dbReference type="SMART" id="SM00388">
    <property type="entry name" value="HisKA"/>
    <property type="match status" value="1"/>
</dbReference>
<evidence type="ECO:0000256" key="3">
    <source>
        <dbReference type="ARBA" id="ARBA00012438"/>
    </source>
</evidence>
<feature type="domain" description="Histidine kinase" evidence="10">
    <location>
        <begin position="342"/>
        <end position="557"/>
    </location>
</feature>
<evidence type="ECO:0000256" key="2">
    <source>
        <dbReference type="ARBA" id="ARBA00004236"/>
    </source>
</evidence>
<keyword evidence="9" id="KW-1133">Transmembrane helix</keyword>
<dbReference type="EC" id="2.7.13.3" evidence="3"/>
<dbReference type="Proteomes" id="UP000310458">
    <property type="component" value="Unassembled WGS sequence"/>
</dbReference>
<comment type="caution">
    <text evidence="11">The sequence shown here is derived from an EMBL/GenBank/DDBJ whole genome shotgun (WGS) entry which is preliminary data.</text>
</comment>
<dbReference type="PROSITE" id="PS50109">
    <property type="entry name" value="HIS_KIN"/>
    <property type="match status" value="1"/>
</dbReference>
<evidence type="ECO:0000256" key="4">
    <source>
        <dbReference type="ARBA" id="ARBA00022553"/>
    </source>
</evidence>
<dbReference type="PRINTS" id="PR00344">
    <property type="entry name" value="BCTRLSENSOR"/>
</dbReference>
<feature type="compositionally biased region" description="Polar residues" evidence="8">
    <location>
        <begin position="541"/>
        <end position="553"/>
    </location>
</feature>
<keyword evidence="9" id="KW-0812">Transmembrane</keyword>
<dbReference type="InterPro" id="IPR005467">
    <property type="entry name" value="His_kinase_dom"/>
</dbReference>
<feature type="region of interest" description="Disordered" evidence="8">
    <location>
        <begin position="541"/>
        <end position="569"/>
    </location>
</feature>
<accession>A0A5R9BC94</accession>
<evidence type="ECO:0000313" key="12">
    <source>
        <dbReference type="Proteomes" id="UP000310458"/>
    </source>
</evidence>
<dbReference type="Pfam" id="PF00512">
    <property type="entry name" value="HisKA"/>
    <property type="match status" value="1"/>
</dbReference>
<evidence type="ECO:0000256" key="6">
    <source>
        <dbReference type="ARBA" id="ARBA00022777"/>
    </source>
</evidence>
<feature type="transmembrane region" description="Helical" evidence="9">
    <location>
        <begin position="156"/>
        <end position="178"/>
    </location>
</feature>
<keyword evidence="9" id="KW-0472">Membrane</keyword>
<dbReference type="Gene3D" id="3.30.450.20">
    <property type="entry name" value="PAS domain"/>
    <property type="match status" value="1"/>
</dbReference>
<dbReference type="InterPro" id="IPR050736">
    <property type="entry name" value="Sensor_HK_Regulatory"/>
</dbReference>
<dbReference type="InterPro" id="IPR035965">
    <property type="entry name" value="PAS-like_dom_sf"/>
</dbReference>
<dbReference type="GO" id="GO:0005886">
    <property type="term" value="C:plasma membrane"/>
    <property type="evidence" value="ECO:0007669"/>
    <property type="project" value="UniProtKB-SubCell"/>
</dbReference>
<dbReference type="RefSeq" id="WP_138252545.1">
    <property type="nucleotide sequence ID" value="NZ_VAVZ01000011.1"/>
</dbReference>
<dbReference type="InterPro" id="IPR003594">
    <property type="entry name" value="HATPase_dom"/>
</dbReference>
<comment type="catalytic activity">
    <reaction evidence="1">
        <text>ATP + protein L-histidine = ADP + protein N-phospho-L-histidine.</text>
        <dbReference type="EC" id="2.7.13.3"/>
    </reaction>
</comment>
<dbReference type="AlphaFoldDB" id="A0A5R9BC94"/>
<keyword evidence="4" id="KW-0597">Phosphoprotein</keyword>
<dbReference type="InterPro" id="IPR003661">
    <property type="entry name" value="HisK_dim/P_dom"/>
</dbReference>
<dbReference type="SUPFAM" id="SSF55785">
    <property type="entry name" value="PYP-like sensor domain (PAS domain)"/>
    <property type="match status" value="1"/>
</dbReference>
<dbReference type="Gene3D" id="3.30.565.10">
    <property type="entry name" value="Histidine kinase-like ATPase, C-terminal domain"/>
    <property type="match status" value="1"/>
</dbReference>
<dbReference type="PANTHER" id="PTHR43711">
    <property type="entry name" value="TWO-COMPONENT HISTIDINE KINASE"/>
    <property type="match status" value="1"/>
</dbReference>
<protein>
    <recommendedName>
        <fullName evidence="3">histidine kinase</fullName>
        <ecNumber evidence="3">2.7.13.3</ecNumber>
    </recommendedName>
</protein>
<evidence type="ECO:0000313" key="11">
    <source>
        <dbReference type="EMBL" id="TLP98257.1"/>
    </source>
</evidence>
<reference evidence="11 12" key="1">
    <citation type="submission" date="2019-05" db="EMBL/GenBank/DDBJ databases">
        <title>Nesterenkonia sp. GY074 isolated from the Southern Atlantic Ocean.</title>
        <authorList>
            <person name="Zhang G."/>
        </authorList>
    </citation>
    <scope>NUCLEOTIDE SEQUENCE [LARGE SCALE GENOMIC DNA]</scope>
    <source>
        <strain evidence="11 12">GY074</strain>
    </source>
</reference>
<feature type="transmembrane region" description="Helical" evidence="9">
    <location>
        <begin position="132"/>
        <end position="150"/>
    </location>
</feature>
<dbReference type="EMBL" id="VAVZ01000011">
    <property type="protein sequence ID" value="TLP98257.1"/>
    <property type="molecule type" value="Genomic_DNA"/>
</dbReference>
<keyword evidence="5" id="KW-0808">Transferase</keyword>
<name>A0A5R9BC94_9MICC</name>
<gene>
    <name evidence="11" type="ORF">FEF26_05545</name>
</gene>
<dbReference type="InterPro" id="IPR004358">
    <property type="entry name" value="Sig_transdc_His_kin-like_C"/>
</dbReference>
<evidence type="ECO:0000256" key="8">
    <source>
        <dbReference type="SAM" id="MobiDB-lite"/>
    </source>
</evidence>
<dbReference type="InterPro" id="IPR036097">
    <property type="entry name" value="HisK_dim/P_sf"/>
</dbReference>
<dbReference type="SMART" id="SM00387">
    <property type="entry name" value="HATPase_c"/>
    <property type="match status" value="1"/>
</dbReference>
<feature type="transmembrane region" description="Helical" evidence="9">
    <location>
        <begin position="35"/>
        <end position="51"/>
    </location>
</feature>
<feature type="transmembrane region" description="Helical" evidence="9">
    <location>
        <begin position="57"/>
        <end position="77"/>
    </location>
</feature>
<dbReference type="FunFam" id="3.30.565.10:FF:000006">
    <property type="entry name" value="Sensor histidine kinase WalK"/>
    <property type="match status" value="1"/>
</dbReference>
<evidence type="ECO:0000256" key="7">
    <source>
        <dbReference type="ARBA" id="ARBA00023012"/>
    </source>
</evidence>
<keyword evidence="12" id="KW-1185">Reference proteome</keyword>
<evidence type="ECO:0000256" key="5">
    <source>
        <dbReference type="ARBA" id="ARBA00022679"/>
    </source>
</evidence>
<keyword evidence="6 11" id="KW-0418">Kinase</keyword>
<organism evidence="11 12">
    <name type="scientific">Nesterenkonia salmonea</name>
    <dbReference type="NCBI Taxonomy" id="1804987"/>
    <lineage>
        <taxon>Bacteria</taxon>
        <taxon>Bacillati</taxon>
        <taxon>Actinomycetota</taxon>
        <taxon>Actinomycetes</taxon>
        <taxon>Micrococcales</taxon>
        <taxon>Micrococcaceae</taxon>
        <taxon>Nesterenkonia</taxon>
    </lineage>
</organism>
<keyword evidence="7" id="KW-0902">Two-component regulatory system</keyword>
<evidence type="ECO:0000256" key="1">
    <source>
        <dbReference type="ARBA" id="ARBA00000085"/>
    </source>
</evidence>